<dbReference type="STRING" id="570156.AOG27_05995"/>
<sequence length="168" mass="18787">MTQTTGHTPLTSNAIDDALAPWQSAIYQGNLAFESGELITARDHYTVASSCAETLLAQFSNIPINQSVTRSLEHCIAAFVVATLNLADTFKVMQKPDKACTWLCHAHQRLSALLNHPEQQVRILVLHHHHKTYYELVKFASMASAFPTLINRINQLLADHPHKTQLLH</sequence>
<proteinExistence type="predicted"/>
<evidence type="ECO:0000313" key="1">
    <source>
        <dbReference type="EMBL" id="KPM84444.1"/>
    </source>
</evidence>
<reference evidence="1 2" key="1">
    <citation type="submission" date="2015-09" db="EMBL/GenBank/DDBJ databases">
        <title>Draft Genome Sequence of Pseudoalteromonas lipolytica UCD-48B.</title>
        <authorList>
            <person name="Krusor M."/>
            <person name="Coil D.A."/>
            <person name="Lang J.M."/>
            <person name="Eisen J.A."/>
            <person name="Alexiev A."/>
        </authorList>
    </citation>
    <scope>NUCLEOTIDE SEQUENCE [LARGE SCALE GENOMIC DNA]</scope>
    <source>
        <strain evidence="1 2">UCD-48B</strain>
    </source>
</reference>
<accession>A0A0P7E921</accession>
<dbReference type="Proteomes" id="UP000050378">
    <property type="component" value="Unassembled WGS sequence"/>
</dbReference>
<dbReference type="OrthoDB" id="6296216at2"/>
<dbReference type="PATRIC" id="fig|570156.3.peg.2185"/>
<comment type="caution">
    <text evidence="1">The sequence shown here is derived from an EMBL/GenBank/DDBJ whole genome shotgun (WGS) entry which is preliminary data.</text>
</comment>
<name>A0A0P7E921_9GAMM</name>
<gene>
    <name evidence="1" type="ORF">AOG27_05995</name>
</gene>
<dbReference type="AlphaFoldDB" id="A0A0P7E921"/>
<dbReference type="RefSeq" id="WP_054552103.1">
    <property type="nucleotide sequence ID" value="NZ_LJTC01000003.1"/>
</dbReference>
<protein>
    <submittedName>
        <fullName evidence="1">Uncharacterized protein</fullName>
    </submittedName>
</protein>
<dbReference type="EMBL" id="LJTC01000003">
    <property type="protein sequence ID" value="KPM84444.1"/>
    <property type="molecule type" value="Genomic_DNA"/>
</dbReference>
<evidence type="ECO:0000313" key="2">
    <source>
        <dbReference type="Proteomes" id="UP000050378"/>
    </source>
</evidence>
<organism evidence="1 2">
    <name type="scientific">Pseudoalteromonas lipolytica</name>
    <dbReference type="NCBI Taxonomy" id="570156"/>
    <lineage>
        <taxon>Bacteria</taxon>
        <taxon>Pseudomonadati</taxon>
        <taxon>Pseudomonadota</taxon>
        <taxon>Gammaproteobacteria</taxon>
        <taxon>Alteromonadales</taxon>
        <taxon>Pseudoalteromonadaceae</taxon>
        <taxon>Pseudoalteromonas</taxon>
    </lineage>
</organism>